<feature type="compositionally biased region" description="Basic and acidic residues" evidence="1">
    <location>
        <begin position="395"/>
        <end position="405"/>
    </location>
</feature>
<evidence type="ECO:0000313" key="3">
    <source>
        <dbReference type="EMBL" id="GAA0184071.1"/>
    </source>
</evidence>
<dbReference type="SUPFAM" id="SSF140383">
    <property type="entry name" value="BSD domain-like"/>
    <property type="match status" value="1"/>
</dbReference>
<name>A0AAV3RQR5_LITER</name>
<feature type="region of interest" description="Disordered" evidence="1">
    <location>
        <begin position="257"/>
        <end position="276"/>
    </location>
</feature>
<proteinExistence type="predicted"/>
<feature type="domain" description="BSD" evidence="2">
    <location>
        <begin position="187"/>
        <end position="232"/>
    </location>
</feature>
<feature type="compositionally biased region" description="Basic and acidic residues" evidence="1">
    <location>
        <begin position="69"/>
        <end position="83"/>
    </location>
</feature>
<feature type="compositionally biased region" description="Acidic residues" evidence="1">
    <location>
        <begin position="335"/>
        <end position="344"/>
    </location>
</feature>
<feature type="compositionally biased region" description="Acidic residues" evidence="1">
    <location>
        <begin position="367"/>
        <end position="384"/>
    </location>
</feature>
<evidence type="ECO:0000313" key="4">
    <source>
        <dbReference type="Proteomes" id="UP001454036"/>
    </source>
</evidence>
<gene>
    <name evidence="3" type="ORF">LIER_31378</name>
</gene>
<dbReference type="Proteomes" id="UP001454036">
    <property type="component" value="Unassembled WGS sequence"/>
</dbReference>
<feature type="region of interest" description="Disordered" evidence="1">
    <location>
        <begin position="14"/>
        <end position="40"/>
    </location>
</feature>
<dbReference type="SMART" id="SM00751">
    <property type="entry name" value="BSD"/>
    <property type="match status" value="1"/>
</dbReference>
<dbReference type="PANTHER" id="PTHR31923">
    <property type="entry name" value="BSD DOMAIN-CONTAINING PROTEIN"/>
    <property type="match status" value="1"/>
</dbReference>
<feature type="region of interest" description="Disordered" evidence="1">
    <location>
        <begin position="56"/>
        <end position="89"/>
    </location>
</feature>
<evidence type="ECO:0000256" key="1">
    <source>
        <dbReference type="SAM" id="MobiDB-lite"/>
    </source>
</evidence>
<sequence>MSWFARSIANSLNLHDEEDDRVNHPSKSTPSSPRGVKEDLSEITQTLSRQFWGVASFLAPPPDPNSDPGRVDLRRDDMGRVDSGEDGDEGVGIMGIRSDLFEIGGRFRSGLSKLSGNIKVAEMAKMATEYLNKAVEEKNEEAAKGVVGVSEDVVAFAKDVAMHPETWLDFPLPEDDGDVEEGFDMSDAQQEHALAVERLAPRLAALRMELCPEHISESFFWKIYFVLLHPKLDKEDAVLLSTPQVMEARALLTSELQNRSKAKQNNNLTTSVDQINDSSSLQHEVSLFVPSGAPENATQNVEVPKSGASTESCDYVMEKHPSSIDIEVVEKSAREDEDDDDDADDWLKEEETSELGKGATETTIPIDNDEDVSFSDLEDDDEDAPSTLKKVNYTSDKDSPEWVQL</sequence>
<keyword evidence="4" id="KW-1185">Reference proteome</keyword>
<dbReference type="AlphaFoldDB" id="A0AAV3RQR5"/>
<evidence type="ECO:0000259" key="2">
    <source>
        <dbReference type="PROSITE" id="PS50858"/>
    </source>
</evidence>
<accession>A0AAV3RQR5</accession>
<dbReference type="PANTHER" id="PTHR31923:SF4">
    <property type="entry name" value="BSD DOMAIN-CONTAINING PROTEIN"/>
    <property type="match status" value="1"/>
</dbReference>
<dbReference type="EMBL" id="BAABME010011639">
    <property type="protein sequence ID" value="GAA0184071.1"/>
    <property type="molecule type" value="Genomic_DNA"/>
</dbReference>
<dbReference type="PROSITE" id="PS50858">
    <property type="entry name" value="BSD"/>
    <property type="match status" value="1"/>
</dbReference>
<organism evidence="3 4">
    <name type="scientific">Lithospermum erythrorhizon</name>
    <name type="common">Purple gromwell</name>
    <name type="synonym">Lithospermum officinale var. erythrorhizon</name>
    <dbReference type="NCBI Taxonomy" id="34254"/>
    <lineage>
        <taxon>Eukaryota</taxon>
        <taxon>Viridiplantae</taxon>
        <taxon>Streptophyta</taxon>
        <taxon>Embryophyta</taxon>
        <taxon>Tracheophyta</taxon>
        <taxon>Spermatophyta</taxon>
        <taxon>Magnoliopsida</taxon>
        <taxon>eudicotyledons</taxon>
        <taxon>Gunneridae</taxon>
        <taxon>Pentapetalae</taxon>
        <taxon>asterids</taxon>
        <taxon>lamiids</taxon>
        <taxon>Boraginales</taxon>
        <taxon>Boraginaceae</taxon>
        <taxon>Boraginoideae</taxon>
        <taxon>Lithospermeae</taxon>
        <taxon>Lithospermum</taxon>
    </lineage>
</organism>
<reference evidence="3 4" key="1">
    <citation type="submission" date="2024-01" db="EMBL/GenBank/DDBJ databases">
        <title>The complete chloroplast genome sequence of Lithospermum erythrorhizon: insights into the phylogenetic relationship among Boraginaceae species and the maternal lineages of purple gromwells.</title>
        <authorList>
            <person name="Okada T."/>
            <person name="Watanabe K."/>
        </authorList>
    </citation>
    <scope>NUCLEOTIDE SEQUENCE [LARGE SCALE GENOMIC DNA]</scope>
</reference>
<feature type="region of interest" description="Disordered" evidence="1">
    <location>
        <begin position="320"/>
        <end position="405"/>
    </location>
</feature>
<dbReference type="InterPro" id="IPR005607">
    <property type="entry name" value="BSD_dom"/>
</dbReference>
<dbReference type="Pfam" id="PF03909">
    <property type="entry name" value="BSD"/>
    <property type="match status" value="1"/>
</dbReference>
<feature type="compositionally biased region" description="Basic and acidic residues" evidence="1">
    <location>
        <begin position="320"/>
        <end position="334"/>
    </location>
</feature>
<dbReference type="InterPro" id="IPR035925">
    <property type="entry name" value="BSD_dom_sf"/>
</dbReference>
<protein>
    <recommendedName>
        <fullName evidence="2">BSD domain-containing protein</fullName>
    </recommendedName>
</protein>
<comment type="caution">
    <text evidence="3">The sequence shown here is derived from an EMBL/GenBank/DDBJ whole genome shotgun (WGS) entry which is preliminary data.</text>
</comment>
<dbReference type="Gene3D" id="1.10.3970.10">
    <property type="entry name" value="BSD domain"/>
    <property type="match status" value="1"/>
</dbReference>